<dbReference type="AlphaFoldDB" id="A0AAW0MST5"/>
<dbReference type="Gene3D" id="1.20.1050.10">
    <property type="match status" value="1"/>
</dbReference>
<gene>
    <name evidence="2" type="ORF">WMY93_030000</name>
</gene>
<dbReference type="GO" id="GO:0005634">
    <property type="term" value="C:nucleus"/>
    <property type="evidence" value="ECO:0007669"/>
    <property type="project" value="TreeGrafter"/>
</dbReference>
<dbReference type="Proteomes" id="UP001460270">
    <property type="component" value="Unassembled WGS sequence"/>
</dbReference>
<dbReference type="SUPFAM" id="SSF47616">
    <property type="entry name" value="GST C-terminal domain-like"/>
    <property type="match status" value="1"/>
</dbReference>
<comment type="caution">
    <text evidence="2">The sequence shown here is derived from an EMBL/GenBank/DDBJ whole genome shotgun (WGS) entry which is preliminary data.</text>
</comment>
<name>A0AAW0MST5_9GOBI</name>
<dbReference type="PANTHER" id="PTHR44490">
    <property type="entry name" value="EUKARYOTIC TRANSLATION ELONGATION FACTOR 1 EPSILON-1"/>
    <property type="match status" value="1"/>
</dbReference>
<evidence type="ECO:0000313" key="2">
    <source>
        <dbReference type="EMBL" id="KAK7881591.1"/>
    </source>
</evidence>
<dbReference type="InterPro" id="IPR042450">
    <property type="entry name" value="EEF1E1"/>
</dbReference>
<dbReference type="PANTHER" id="PTHR44490:SF1">
    <property type="entry name" value="EUKARYOTIC TRANSLATION ELONGATION FACTOR 1 EPSILON-1"/>
    <property type="match status" value="1"/>
</dbReference>
<evidence type="ECO:0000259" key="1">
    <source>
        <dbReference type="PROSITE" id="PS50405"/>
    </source>
</evidence>
<keyword evidence="3" id="KW-1185">Reference proteome</keyword>
<dbReference type="Pfam" id="PF21972">
    <property type="entry name" value="Arc1p_N_like"/>
    <property type="match status" value="1"/>
</dbReference>
<feature type="domain" description="GST C-terminal" evidence="1">
    <location>
        <begin position="49"/>
        <end position="171"/>
    </location>
</feature>
<dbReference type="InterPro" id="IPR010987">
    <property type="entry name" value="Glutathione-S-Trfase_C-like"/>
</dbReference>
<dbReference type="CDD" id="cd10305">
    <property type="entry name" value="GST_C_AIMP3"/>
    <property type="match status" value="1"/>
</dbReference>
<protein>
    <recommendedName>
        <fullName evidence="1">GST C-terminal domain-containing protein</fullName>
    </recommendedName>
</protein>
<proteinExistence type="predicted"/>
<dbReference type="InterPro" id="IPR053837">
    <property type="entry name" value="AIMP3/p18_C"/>
</dbReference>
<dbReference type="EMBL" id="JBBPFD010000022">
    <property type="protein sequence ID" value="KAK7881591.1"/>
    <property type="molecule type" value="Genomic_DNA"/>
</dbReference>
<sequence>MAIRELSSLEKYLGLKKPNKYTTQGDKKIPVLQNSNGAPVIGLVTVACHLVREAKRPELLGDGAEDRAVVQQWLEYRVTKVDDCSKEDSRTILKELNSYLEDKVFLAGNQITLADIFMYFGTHSIIVDLSIQEREQFVNVTRWFDHIQHVRGLRHHLPPVSVLRNRIYTSRHH</sequence>
<dbReference type="Gene3D" id="3.40.30.90">
    <property type="match status" value="1"/>
</dbReference>
<reference evidence="3" key="1">
    <citation type="submission" date="2024-04" db="EMBL/GenBank/DDBJ databases">
        <title>Salinicola lusitanus LLJ914,a marine bacterium isolated from the Okinawa Trough.</title>
        <authorList>
            <person name="Li J."/>
        </authorList>
    </citation>
    <scope>NUCLEOTIDE SEQUENCE [LARGE SCALE GENOMIC DNA]</scope>
</reference>
<dbReference type="GO" id="GO:0043517">
    <property type="term" value="P:positive regulation of DNA damage response, signal transduction by p53 class mediator"/>
    <property type="evidence" value="ECO:0007669"/>
    <property type="project" value="InterPro"/>
</dbReference>
<dbReference type="PROSITE" id="PS50405">
    <property type="entry name" value="GST_CTER"/>
    <property type="match status" value="1"/>
</dbReference>
<dbReference type="InterPro" id="IPR053836">
    <property type="entry name" value="Arc1-like_N"/>
</dbReference>
<evidence type="ECO:0000313" key="3">
    <source>
        <dbReference type="Proteomes" id="UP001460270"/>
    </source>
</evidence>
<accession>A0AAW0MST5</accession>
<organism evidence="2 3">
    <name type="scientific">Mugilogobius chulae</name>
    <name type="common">yellowstripe goby</name>
    <dbReference type="NCBI Taxonomy" id="88201"/>
    <lineage>
        <taxon>Eukaryota</taxon>
        <taxon>Metazoa</taxon>
        <taxon>Chordata</taxon>
        <taxon>Craniata</taxon>
        <taxon>Vertebrata</taxon>
        <taxon>Euteleostomi</taxon>
        <taxon>Actinopterygii</taxon>
        <taxon>Neopterygii</taxon>
        <taxon>Teleostei</taxon>
        <taxon>Neoteleostei</taxon>
        <taxon>Acanthomorphata</taxon>
        <taxon>Gobiaria</taxon>
        <taxon>Gobiiformes</taxon>
        <taxon>Gobioidei</taxon>
        <taxon>Gobiidae</taxon>
        <taxon>Gobionellinae</taxon>
        <taxon>Mugilogobius</taxon>
    </lineage>
</organism>
<dbReference type="InterPro" id="IPR036282">
    <property type="entry name" value="Glutathione-S-Trfase_C_sf"/>
</dbReference>
<dbReference type="GO" id="GO:0005737">
    <property type="term" value="C:cytoplasm"/>
    <property type="evidence" value="ECO:0007669"/>
    <property type="project" value="TreeGrafter"/>
</dbReference>
<dbReference type="GO" id="GO:0017101">
    <property type="term" value="C:aminoacyl-tRNA synthetase multienzyme complex"/>
    <property type="evidence" value="ECO:0007669"/>
    <property type="project" value="InterPro"/>
</dbReference>